<dbReference type="InParanoid" id="F2U538"/>
<feature type="compositionally biased region" description="Acidic residues" evidence="1">
    <location>
        <begin position="33"/>
        <end position="55"/>
    </location>
</feature>
<dbReference type="KEGG" id="sre:PTSG_03405"/>
<dbReference type="GeneID" id="16076577"/>
<evidence type="ECO:0000313" key="3">
    <source>
        <dbReference type="Proteomes" id="UP000007799"/>
    </source>
</evidence>
<gene>
    <name evidence="2" type="ORF">PTSG_03405</name>
</gene>
<reference evidence="2" key="1">
    <citation type="submission" date="2009-08" db="EMBL/GenBank/DDBJ databases">
        <title>Annotation of Salpingoeca rosetta.</title>
        <authorList>
            <consortium name="The Broad Institute Genome Sequencing Platform"/>
            <person name="Russ C."/>
            <person name="Cuomo C."/>
            <person name="Burger G."/>
            <person name="Gray M.W."/>
            <person name="Holland P.W.H."/>
            <person name="King N."/>
            <person name="Lang F.B.F."/>
            <person name="Roger A.J."/>
            <person name="Ruiz-Trillo I."/>
            <person name="Young S.K."/>
            <person name="Zeng Q."/>
            <person name="Gargeya S."/>
            <person name="Alvarado L."/>
            <person name="Berlin A."/>
            <person name="Chapman S.B."/>
            <person name="Chen Z."/>
            <person name="Freedman E."/>
            <person name="Gellesch M."/>
            <person name="Goldberg J."/>
            <person name="Griggs A."/>
            <person name="Gujja S."/>
            <person name="Heilman E."/>
            <person name="Heiman D."/>
            <person name="Howarth C."/>
            <person name="Mehta T."/>
            <person name="Neiman D."/>
            <person name="Pearson M."/>
            <person name="Roberts A."/>
            <person name="Saif S."/>
            <person name="Shea T."/>
            <person name="Shenoy N."/>
            <person name="Sisk P."/>
            <person name="Stolte C."/>
            <person name="Sykes S."/>
            <person name="White J."/>
            <person name="Yandava C."/>
            <person name="Haas B."/>
            <person name="Nusbaum C."/>
            <person name="Birren B."/>
        </authorList>
    </citation>
    <scope>NUCLEOTIDE SEQUENCE [LARGE SCALE GENOMIC DNA]</scope>
    <source>
        <strain evidence="2">ATCC 50818</strain>
    </source>
</reference>
<protein>
    <recommendedName>
        <fullName evidence="4">RING-type domain-containing protein</fullName>
    </recommendedName>
</protein>
<organism evidence="3">
    <name type="scientific">Salpingoeca rosetta (strain ATCC 50818 / BSB-021)</name>
    <dbReference type="NCBI Taxonomy" id="946362"/>
    <lineage>
        <taxon>Eukaryota</taxon>
        <taxon>Choanoflagellata</taxon>
        <taxon>Craspedida</taxon>
        <taxon>Salpingoecidae</taxon>
        <taxon>Salpingoeca</taxon>
    </lineage>
</organism>
<proteinExistence type="predicted"/>
<keyword evidence="3" id="KW-1185">Reference proteome</keyword>
<feature type="compositionally biased region" description="Low complexity" evidence="1">
    <location>
        <begin position="63"/>
        <end position="83"/>
    </location>
</feature>
<feature type="region of interest" description="Disordered" evidence="1">
    <location>
        <begin position="1"/>
        <end position="99"/>
    </location>
</feature>
<evidence type="ECO:0000313" key="2">
    <source>
        <dbReference type="EMBL" id="EGD82754.1"/>
    </source>
</evidence>
<name>F2U538_SALR5</name>
<sequence length="292" mass="31357">MATNVEEDDDLVVVLDDEDESDVATQGQPADDAGGDDPDSLVLIGDDDQDDDVNGNDDGSGGDHAQAQATQQQPPQDGQQQPPAVKPQPLQPQDDDLPEVLDLEPTTSAAATTTAASAADESENVLCCLSKKLIRRRRAMLLPCCHNMCSIKQWTEHVTKQSNDSSKVCPACSAYVPASLLLKHLPMSTCVEMAHAAVEMLQRHGRRHAVKALSLPRLQALLTTLAKTVKGRQVRKRRSYARSSQVTHKGRKTAWTKGVGFGGSSGTSVASRLRAKLVYGPSSSYGLVDLLH</sequence>
<evidence type="ECO:0000256" key="1">
    <source>
        <dbReference type="SAM" id="MobiDB-lite"/>
    </source>
</evidence>
<dbReference type="Proteomes" id="UP000007799">
    <property type="component" value="Unassembled WGS sequence"/>
</dbReference>
<dbReference type="AlphaFoldDB" id="F2U538"/>
<dbReference type="RefSeq" id="XP_004995990.1">
    <property type="nucleotide sequence ID" value="XM_004995933.1"/>
</dbReference>
<accession>F2U538</accession>
<dbReference type="EMBL" id="GL832961">
    <property type="protein sequence ID" value="EGD82754.1"/>
    <property type="molecule type" value="Genomic_DNA"/>
</dbReference>
<evidence type="ECO:0008006" key="4">
    <source>
        <dbReference type="Google" id="ProtNLM"/>
    </source>
</evidence>
<feature type="compositionally biased region" description="Acidic residues" evidence="1">
    <location>
        <begin position="1"/>
        <end position="22"/>
    </location>
</feature>